<protein>
    <submittedName>
        <fullName evidence="1">Uncharacterized protein</fullName>
    </submittedName>
</protein>
<proteinExistence type="predicted"/>
<dbReference type="EMBL" id="LDJX01000001">
    <property type="protein sequence ID" value="KPM33380.1"/>
    <property type="molecule type" value="Genomic_DNA"/>
</dbReference>
<name>A0A0N8H4H4_9FLAO</name>
<reference evidence="1 2" key="1">
    <citation type="submission" date="2015-09" db="EMBL/GenBank/DDBJ databases">
        <title>Genome sequence of the marine flavobacterium Croceitalea dokdonensis DOKDO 023 that contains proton- and sodium-pumping rhodopsins.</title>
        <authorList>
            <person name="Kwon S.-K."/>
            <person name="Lee H.K."/>
            <person name="Kwak M.-J."/>
            <person name="Kim J.F."/>
        </authorList>
    </citation>
    <scope>NUCLEOTIDE SEQUENCE [LARGE SCALE GENOMIC DNA]</scope>
    <source>
        <strain evidence="1 2">DOKDO 023</strain>
    </source>
</reference>
<keyword evidence="2" id="KW-1185">Reference proteome</keyword>
<dbReference type="STRING" id="1300341.I595_284"/>
<dbReference type="AlphaFoldDB" id="A0A0N8H4H4"/>
<evidence type="ECO:0000313" key="2">
    <source>
        <dbReference type="Proteomes" id="UP000050280"/>
    </source>
</evidence>
<gene>
    <name evidence="1" type="ORF">I595_284</name>
</gene>
<comment type="caution">
    <text evidence="1">The sequence shown here is derived from an EMBL/GenBank/DDBJ whole genome shotgun (WGS) entry which is preliminary data.</text>
</comment>
<evidence type="ECO:0000313" key="1">
    <source>
        <dbReference type="EMBL" id="KPM33380.1"/>
    </source>
</evidence>
<organism evidence="1 2">
    <name type="scientific">Croceitalea dokdonensis DOKDO 023</name>
    <dbReference type="NCBI Taxonomy" id="1300341"/>
    <lineage>
        <taxon>Bacteria</taxon>
        <taxon>Pseudomonadati</taxon>
        <taxon>Bacteroidota</taxon>
        <taxon>Flavobacteriia</taxon>
        <taxon>Flavobacteriales</taxon>
        <taxon>Flavobacteriaceae</taxon>
        <taxon>Croceitalea</taxon>
    </lineage>
</organism>
<sequence length="43" mass="5267">MRFPFFNNVKPWSRNVKKKYSMDFVASFCLTVAFYKWQNITIL</sequence>
<accession>A0A0N8H4H4</accession>
<dbReference type="Proteomes" id="UP000050280">
    <property type="component" value="Unassembled WGS sequence"/>
</dbReference>